<evidence type="ECO:0000259" key="1">
    <source>
        <dbReference type="PROSITE" id="PS51725"/>
    </source>
</evidence>
<dbReference type="InterPro" id="IPR007138">
    <property type="entry name" value="ABM_dom"/>
</dbReference>
<dbReference type="Proteomes" id="UP001595705">
    <property type="component" value="Unassembled WGS sequence"/>
</dbReference>
<accession>A0ABV7XEH0</accession>
<gene>
    <name evidence="2" type="ORF">ACFONC_00235</name>
</gene>
<dbReference type="InterPro" id="IPR011008">
    <property type="entry name" value="Dimeric_a/b-barrel"/>
</dbReference>
<name>A0ABV7XEH0_9GAMM</name>
<dbReference type="EC" id="1.-.-.-" evidence="2"/>
<keyword evidence="2" id="KW-0560">Oxidoreductase</keyword>
<evidence type="ECO:0000313" key="2">
    <source>
        <dbReference type="EMBL" id="MFC3714585.1"/>
    </source>
</evidence>
<comment type="caution">
    <text evidence="2">The sequence shown here is derived from an EMBL/GenBank/DDBJ whole genome shotgun (WGS) entry which is preliminary data.</text>
</comment>
<dbReference type="Pfam" id="PF03992">
    <property type="entry name" value="ABM"/>
    <property type="match status" value="1"/>
</dbReference>
<dbReference type="RefSeq" id="WP_386741511.1">
    <property type="nucleotide sequence ID" value="NZ_JBHRYA010000001.1"/>
</dbReference>
<dbReference type="EMBL" id="JBHRYA010000001">
    <property type="protein sequence ID" value="MFC3714585.1"/>
    <property type="molecule type" value="Genomic_DNA"/>
</dbReference>
<keyword evidence="3" id="KW-1185">Reference proteome</keyword>
<reference evidence="3" key="1">
    <citation type="journal article" date="2019" name="Int. J. Syst. Evol. Microbiol.">
        <title>The Global Catalogue of Microorganisms (GCM) 10K type strain sequencing project: providing services to taxonomists for standard genome sequencing and annotation.</title>
        <authorList>
            <consortium name="The Broad Institute Genomics Platform"/>
            <consortium name="The Broad Institute Genome Sequencing Center for Infectious Disease"/>
            <person name="Wu L."/>
            <person name="Ma J."/>
        </authorList>
    </citation>
    <scope>NUCLEOTIDE SEQUENCE [LARGE SCALE GENOMIC DNA]</scope>
    <source>
        <strain evidence="3">KCTC 42441</strain>
    </source>
</reference>
<sequence>MSAPVPLVFHVVLRVKPERVDDWLREVAAVADAMSEEDTFLSCDLHRDANDPNVFTLYERWAEPDVETFLARQDKPYRREYEAKLPELLQDPREPQVLVPLRRWSR</sequence>
<dbReference type="GO" id="GO:0004497">
    <property type="term" value="F:monooxygenase activity"/>
    <property type="evidence" value="ECO:0007669"/>
    <property type="project" value="UniProtKB-KW"/>
</dbReference>
<dbReference type="PROSITE" id="PS51725">
    <property type="entry name" value="ABM"/>
    <property type="match status" value="1"/>
</dbReference>
<dbReference type="Gene3D" id="3.30.70.100">
    <property type="match status" value="1"/>
</dbReference>
<keyword evidence="2" id="KW-0503">Monooxygenase</keyword>
<proteinExistence type="predicted"/>
<evidence type="ECO:0000313" key="3">
    <source>
        <dbReference type="Proteomes" id="UP001595705"/>
    </source>
</evidence>
<dbReference type="SUPFAM" id="SSF54909">
    <property type="entry name" value="Dimeric alpha+beta barrel"/>
    <property type="match status" value="1"/>
</dbReference>
<feature type="domain" description="ABM" evidence="1">
    <location>
        <begin position="7"/>
        <end position="97"/>
    </location>
</feature>
<protein>
    <submittedName>
        <fullName evidence="2">Quinol monooxygenase</fullName>
        <ecNumber evidence="2">1.-.-.-</ecNumber>
    </submittedName>
</protein>
<organism evidence="2 3">
    <name type="scientific">Luteimonas soli</name>
    <dbReference type="NCBI Taxonomy" id="1648966"/>
    <lineage>
        <taxon>Bacteria</taxon>
        <taxon>Pseudomonadati</taxon>
        <taxon>Pseudomonadota</taxon>
        <taxon>Gammaproteobacteria</taxon>
        <taxon>Lysobacterales</taxon>
        <taxon>Lysobacteraceae</taxon>
        <taxon>Luteimonas</taxon>
    </lineage>
</organism>